<dbReference type="Proteomes" id="UP000619788">
    <property type="component" value="Unassembled WGS sequence"/>
</dbReference>
<keyword evidence="2" id="KW-1185">Reference proteome</keyword>
<comment type="caution">
    <text evidence="1">The sequence shown here is derived from an EMBL/GenBank/DDBJ whole genome shotgun (WGS) entry which is preliminary data.</text>
</comment>
<name>A0A8J3SIQ6_9ACTN</name>
<proteinExistence type="predicted"/>
<evidence type="ECO:0000313" key="2">
    <source>
        <dbReference type="Proteomes" id="UP000619788"/>
    </source>
</evidence>
<protein>
    <submittedName>
        <fullName evidence="1">Uncharacterized protein</fullName>
    </submittedName>
</protein>
<evidence type="ECO:0000313" key="1">
    <source>
        <dbReference type="EMBL" id="GIH93702.1"/>
    </source>
</evidence>
<accession>A0A8J3SIQ6</accession>
<dbReference type="AlphaFoldDB" id="A0A8J3SIQ6"/>
<gene>
    <name evidence="1" type="ORF">Psi01_43320</name>
</gene>
<reference evidence="1 2" key="1">
    <citation type="submission" date="2021-01" db="EMBL/GenBank/DDBJ databases">
        <title>Whole genome shotgun sequence of Planobispora siamensis NBRC 107568.</title>
        <authorList>
            <person name="Komaki H."/>
            <person name="Tamura T."/>
        </authorList>
    </citation>
    <scope>NUCLEOTIDE SEQUENCE [LARGE SCALE GENOMIC DNA]</scope>
    <source>
        <strain evidence="1 2">NBRC 107568</strain>
    </source>
</reference>
<organism evidence="1 2">
    <name type="scientific">Planobispora siamensis</name>
    <dbReference type="NCBI Taxonomy" id="936338"/>
    <lineage>
        <taxon>Bacteria</taxon>
        <taxon>Bacillati</taxon>
        <taxon>Actinomycetota</taxon>
        <taxon>Actinomycetes</taxon>
        <taxon>Streptosporangiales</taxon>
        <taxon>Streptosporangiaceae</taxon>
        <taxon>Planobispora</taxon>
    </lineage>
</organism>
<dbReference type="RefSeq" id="WP_204065869.1">
    <property type="nucleotide sequence ID" value="NZ_BOOJ01000034.1"/>
</dbReference>
<dbReference type="EMBL" id="BOOJ01000034">
    <property type="protein sequence ID" value="GIH93702.1"/>
    <property type="molecule type" value="Genomic_DNA"/>
</dbReference>
<sequence length="135" mass="14317">MVAKRSIAVAALAAAGVVAVRRARAHSGLRPGPAEWFAVTVACDPAELSAANRPDALAELAEHHEVRITPAPGGRGTELAVRSADGSVRERVRAIKQLLETGEVLRVEGQPEGHRTVLGRAALPVTRQLMRRGVR</sequence>